<evidence type="ECO:0000313" key="2">
    <source>
        <dbReference type="Proteomes" id="UP000781932"/>
    </source>
</evidence>
<dbReference type="AlphaFoldDB" id="A0A9P6I711"/>
<evidence type="ECO:0008006" key="3">
    <source>
        <dbReference type="Google" id="ProtNLM"/>
    </source>
</evidence>
<dbReference type="Proteomes" id="UP000781932">
    <property type="component" value="Unassembled WGS sequence"/>
</dbReference>
<dbReference type="OrthoDB" id="2345911at2759"/>
<name>A0A9P6I711_9PEZI</name>
<dbReference type="RefSeq" id="XP_038746625.1">
    <property type="nucleotide sequence ID" value="XM_038888149.1"/>
</dbReference>
<proteinExistence type="predicted"/>
<protein>
    <recommendedName>
        <fullName evidence="3">Heterokaryon incompatibility domain-containing protein</fullName>
    </recommendedName>
</protein>
<keyword evidence="2" id="KW-1185">Reference proteome</keyword>
<accession>A0A9P6I711</accession>
<dbReference type="EMBL" id="JAATWM020000015">
    <property type="protein sequence ID" value="KAF9877164.1"/>
    <property type="molecule type" value="Genomic_DNA"/>
</dbReference>
<reference evidence="1" key="1">
    <citation type="submission" date="2020-03" db="EMBL/GenBank/DDBJ databases">
        <authorList>
            <person name="He L."/>
        </authorList>
    </citation>
    <scope>NUCLEOTIDE SEQUENCE</scope>
    <source>
        <strain evidence="1">CkLH20</strain>
    </source>
</reference>
<reference evidence="1" key="2">
    <citation type="submission" date="2020-11" db="EMBL/GenBank/DDBJ databases">
        <title>Whole genome sequencing of Colletotrichum sp.</title>
        <authorList>
            <person name="Li H."/>
        </authorList>
    </citation>
    <scope>NUCLEOTIDE SEQUENCE</scope>
    <source>
        <strain evidence="1">CkLH20</strain>
    </source>
</reference>
<dbReference type="GeneID" id="62161223"/>
<comment type="caution">
    <text evidence="1">The sequence shown here is derived from an EMBL/GenBank/DDBJ whole genome shotgun (WGS) entry which is preliminary data.</text>
</comment>
<evidence type="ECO:0000313" key="1">
    <source>
        <dbReference type="EMBL" id="KAF9877164.1"/>
    </source>
</evidence>
<gene>
    <name evidence="1" type="ORF">CkaCkLH20_05430</name>
</gene>
<sequence>MTSPEERPLAPNDPWASLVDRSIREWDAPNRNMFRIARDFLQANTSLDDFLCSPRELPLFWFFQRRETFLSQTTLTKWSRDRLDDYVLLPALNGFVLRSECFFVSHFWLTSNDPDPDGKYLRLLQQELEPQSWSYIWVDWTCIPQHPRTEREQAYFLRGLETMPGIIRNCGFIWFYPPFEPRLWILYEIAEYSLTCDGGIENFDDIKEFLEHIKEMQEVGVRATLSKHGYRCADDLDKECLTSLLEFLCILRRLRLDVEDIRKLMDRMTWSTRTHTVICGTLDGVVELCRFDGTLKLNGECHTFTPFPRWEDSKYFSAINTISHE</sequence>
<organism evidence="1 2">
    <name type="scientific">Colletotrichum karsti</name>
    <dbReference type="NCBI Taxonomy" id="1095194"/>
    <lineage>
        <taxon>Eukaryota</taxon>
        <taxon>Fungi</taxon>
        <taxon>Dikarya</taxon>
        <taxon>Ascomycota</taxon>
        <taxon>Pezizomycotina</taxon>
        <taxon>Sordariomycetes</taxon>
        <taxon>Hypocreomycetidae</taxon>
        <taxon>Glomerellales</taxon>
        <taxon>Glomerellaceae</taxon>
        <taxon>Colletotrichum</taxon>
        <taxon>Colletotrichum boninense species complex</taxon>
    </lineage>
</organism>